<keyword evidence="2" id="KW-0812">Transmembrane</keyword>
<keyword evidence="2" id="KW-0472">Membrane</keyword>
<sequence length="625" mass="67633">MADDEFTFMTDENAGNGSAEGGNGGVESPVQQPRRHRRRMSPQHIRRIKRRRRIKRILIGLLIVLLALAGIAAWFGVSAMKTKNEIQQAVSVATGLQDSLSGGDTSSLDKTIDQFSVHVDKAYGETSSVLWAVAARVPYYGNDISAVRTAVTALENISSQGLPALSDALSNMNLNSISVTNGTISIPGVDKAAESLKQADTVITNANHSLAAVPTTHIQQVTDAIDKANDYLGKLNDTVHNASVFAQLAPKMLAMDGQTRTYLILAQTNSEIRPSGGLPGSWGTMSVTNGKITMHEFVAETTVQTPDQPVVPITAEEKTLFTDKLARVPQDVNFTADFPRTGEIAKALWANTYKTQVDGVIAIDPIFLQNMLKVTGGATLEDGKVLDGTNAAQYLLNQVYIDKPVVEQDAYFAQAASAVFAHVMQQSGDAQAYMKEMLASINGGHLLMWNANAEEQKLLEDTPIAGKLVTAASDPQVGVYFTDISQAKMDWYLKREVTTEFDKVAENGANQYTVHIRLTNTLSQDQISSLPKYIVGPYIDGLQAGQIRTQAFVYAPKNGRLVDWTMSDGSQFDGISVHDGLTVGLKTFNLSPGESYEITVHVQTAPGVNAELALRQTPLIESDND</sequence>
<reference evidence="3 4" key="1">
    <citation type="journal article" date="2021" name="Environ. Microbiol.">
        <title>Genetic insights into the dark matter of the mammalian gut microbiota through targeted genome reconstruction.</title>
        <authorList>
            <person name="Lugli G.A."/>
            <person name="Alessandri G."/>
            <person name="Milani C."/>
            <person name="Viappiani A."/>
            <person name="Fontana F."/>
            <person name="Tarracchini C."/>
            <person name="Mancabelli L."/>
            <person name="Argentini C."/>
            <person name="Ruiz L."/>
            <person name="Margolles A."/>
            <person name="van Sinderen D."/>
            <person name="Turroni F."/>
            <person name="Ventura M."/>
        </authorList>
    </citation>
    <scope>NUCLEOTIDE SEQUENCE [LARGE SCALE GENOMIC DNA]</scope>
    <source>
        <strain evidence="3 4">MA1</strain>
    </source>
</reference>
<dbReference type="EMBL" id="JAFEJT020000072">
    <property type="protein sequence ID" value="MCH9277000.1"/>
    <property type="molecule type" value="Genomic_DNA"/>
</dbReference>
<organism evidence="3 4">
    <name type="scientific">Bifidobacterium amazonense</name>
    <dbReference type="NCBI Taxonomy" id="2809027"/>
    <lineage>
        <taxon>Bacteria</taxon>
        <taxon>Bacillati</taxon>
        <taxon>Actinomycetota</taxon>
        <taxon>Actinomycetes</taxon>
        <taxon>Bifidobacteriales</taxon>
        <taxon>Bifidobacteriaceae</taxon>
        <taxon>Bifidobacterium</taxon>
    </lineage>
</organism>
<feature type="compositionally biased region" description="Basic residues" evidence="1">
    <location>
        <begin position="33"/>
        <end position="44"/>
    </location>
</feature>
<gene>
    <name evidence="3" type="ORF">JS533_012115</name>
</gene>
<protein>
    <submittedName>
        <fullName evidence="3">DUF4012 domain-containing protein</fullName>
    </submittedName>
</protein>
<keyword evidence="4" id="KW-1185">Reference proteome</keyword>
<evidence type="ECO:0000313" key="3">
    <source>
        <dbReference type="EMBL" id="MCH9277000.1"/>
    </source>
</evidence>
<dbReference type="InterPro" id="IPR025101">
    <property type="entry name" value="DUF4012"/>
</dbReference>
<dbReference type="Proteomes" id="UP000710815">
    <property type="component" value="Unassembled WGS sequence"/>
</dbReference>
<comment type="caution">
    <text evidence="3">The sequence shown here is derived from an EMBL/GenBank/DDBJ whole genome shotgun (WGS) entry which is preliminary data.</text>
</comment>
<evidence type="ECO:0000256" key="2">
    <source>
        <dbReference type="SAM" id="Phobius"/>
    </source>
</evidence>
<name>A0ABS9VY15_9BIFI</name>
<feature type="transmembrane region" description="Helical" evidence="2">
    <location>
        <begin position="57"/>
        <end position="77"/>
    </location>
</feature>
<evidence type="ECO:0000256" key="1">
    <source>
        <dbReference type="SAM" id="MobiDB-lite"/>
    </source>
</evidence>
<accession>A0ABS9VY15</accession>
<evidence type="ECO:0000313" key="4">
    <source>
        <dbReference type="Proteomes" id="UP000710815"/>
    </source>
</evidence>
<dbReference type="RefSeq" id="WP_241514923.1">
    <property type="nucleotide sequence ID" value="NZ_JAFEJT020000072.1"/>
</dbReference>
<feature type="region of interest" description="Disordered" evidence="1">
    <location>
        <begin position="1"/>
        <end position="44"/>
    </location>
</feature>
<proteinExistence type="predicted"/>
<reference evidence="3 4" key="2">
    <citation type="journal article" date="2021" name="Syst. Appl. Microbiol.">
        <title>Phylogenetic classification of ten novel species belonging to the genus Bifidobacterium comprising B. phasiani sp. nov., B. pongonis sp. nov., B. saguinibicoloris sp. nov., B. colobi sp. nov., B. simiiventris sp. nov., B. santillanense sp. nov., B. miconis sp. nov., B. amazonense sp. nov., B. pluvialisilvae sp. nov., and B. miconisargentati sp. nov.</title>
        <authorList>
            <person name="Lugli G.A."/>
            <person name="Calvete-Torre I."/>
            <person name="Alessandri G."/>
            <person name="Milani C."/>
            <person name="Turroni F."/>
            <person name="Laiolo P."/>
            <person name="Ossiprandi M.C."/>
            <person name="Margolles A."/>
            <person name="Ruiz L."/>
            <person name="Ventura M."/>
        </authorList>
    </citation>
    <scope>NUCLEOTIDE SEQUENCE [LARGE SCALE GENOMIC DNA]</scope>
    <source>
        <strain evidence="3 4">MA1</strain>
    </source>
</reference>
<keyword evidence="2" id="KW-1133">Transmembrane helix</keyword>
<dbReference type="Pfam" id="PF13196">
    <property type="entry name" value="DUF4012"/>
    <property type="match status" value="1"/>
</dbReference>